<comment type="caution">
    <text evidence="12">The sequence shown here is derived from an EMBL/GenBank/DDBJ whole genome shotgun (WGS) entry which is preliminary data.</text>
</comment>
<evidence type="ECO:0000256" key="3">
    <source>
        <dbReference type="ARBA" id="ARBA00012967"/>
    </source>
</evidence>
<evidence type="ECO:0000256" key="5">
    <source>
        <dbReference type="ARBA" id="ARBA00023027"/>
    </source>
</evidence>
<dbReference type="InterPro" id="IPR036291">
    <property type="entry name" value="NAD(P)-bd_dom_sf"/>
</dbReference>
<dbReference type="FunFam" id="3.40.50.720:FF:000018">
    <property type="entry name" value="Malate dehydrogenase"/>
    <property type="match status" value="1"/>
</dbReference>
<feature type="binding site" evidence="8">
    <location>
        <position position="51"/>
    </location>
    <ligand>
        <name>NAD(+)</name>
        <dbReference type="ChEBI" id="CHEBI:57540"/>
    </ligand>
</feature>
<comment type="pathway">
    <text evidence="1">Fermentation; pyruvate fermentation to lactate; (S)-lactate from pyruvate: step 1/1.</text>
</comment>
<feature type="binding site" evidence="8">
    <location>
        <begin position="135"/>
        <end position="137"/>
    </location>
    <ligand>
        <name>NAD(+)</name>
        <dbReference type="ChEBI" id="CHEBI:57540"/>
    </ligand>
</feature>
<evidence type="ECO:0000256" key="8">
    <source>
        <dbReference type="PIRSR" id="PIRSR000102-3"/>
    </source>
</evidence>
<keyword evidence="4 9" id="KW-0560">Oxidoreductase</keyword>
<feature type="domain" description="Lactate/malate dehydrogenase N-terminal" evidence="10">
    <location>
        <begin position="21"/>
        <end position="159"/>
    </location>
</feature>
<dbReference type="PIRSF" id="PIRSF000102">
    <property type="entry name" value="Lac_mal_DH"/>
    <property type="match status" value="1"/>
</dbReference>
<dbReference type="Proteomes" id="UP001516400">
    <property type="component" value="Unassembled WGS sequence"/>
</dbReference>
<name>A0ABD2N412_9CUCU</name>
<dbReference type="EC" id="1.1.1.27" evidence="3"/>
<dbReference type="InterPro" id="IPR022383">
    <property type="entry name" value="Lactate/malate_DH_C"/>
</dbReference>
<feature type="domain" description="Lactate/malate dehydrogenase C-terminal" evidence="11">
    <location>
        <begin position="162"/>
        <end position="325"/>
    </location>
</feature>
<dbReference type="Pfam" id="PF00056">
    <property type="entry name" value="Ldh_1_N"/>
    <property type="match status" value="1"/>
</dbReference>
<reference evidence="12 13" key="1">
    <citation type="journal article" date="2021" name="BMC Biol.">
        <title>Horizontally acquired antibacterial genes associated with adaptive radiation of ladybird beetles.</title>
        <authorList>
            <person name="Li H.S."/>
            <person name="Tang X.F."/>
            <person name="Huang Y.H."/>
            <person name="Xu Z.Y."/>
            <person name="Chen M.L."/>
            <person name="Du X.Y."/>
            <person name="Qiu B.Y."/>
            <person name="Chen P.T."/>
            <person name="Zhang W."/>
            <person name="Slipinski A."/>
            <person name="Escalona H.E."/>
            <person name="Waterhouse R.M."/>
            <person name="Zwick A."/>
            <person name="Pang H."/>
        </authorList>
    </citation>
    <scope>NUCLEOTIDE SEQUENCE [LARGE SCALE GENOMIC DNA]</scope>
    <source>
        <strain evidence="12">SYSU2018</strain>
    </source>
</reference>
<dbReference type="InterPro" id="IPR011304">
    <property type="entry name" value="L-lactate_DH"/>
</dbReference>
<feature type="active site" description="Proton acceptor" evidence="7">
    <location>
        <position position="192"/>
    </location>
</feature>
<sequence>MSLTNKILINTQPHLEYLGEKISIIGAGMVGMASAVSILNRRVTKNLVLVDAFGDKVKGEVLDLQHGALFLKHPIISGGNDYEATKGSKLYIITAGVRQIPGESRLNLTQRNADIMVKLVPELMKHSPDALILMVGNPCDVMTYVAWKASGLPTHKVIGAGTTLDSARFKVNLAKKLNINPEDIHAWIIGEHGDHSIALWSSINLSGMRLQHINQQIGTVEDSEDWIQCHKEVVGAAQAIQELKGYTNWGIGMSVAVMAKAIISNELNVFPVSVNAKGKYGIQDDVYIPLPAVLGCNGITDIVDLHLSEKELTALQNTAKVMKEVQDGVNLGSQAHKCNCTRCKKH</sequence>
<dbReference type="Gene3D" id="3.90.110.10">
    <property type="entry name" value="Lactate dehydrogenase/glycoside hydrolase, family 4, C-terminal"/>
    <property type="match status" value="1"/>
</dbReference>
<dbReference type="InterPro" id="IPR015955">
    <property type="entry name" value="Lactate_DH/Glyco_Ohase_4_C"/>
</dbReference>
<dbReference type="GO" id="GO:0004459">
    <property type="term" value="F:L-lactate dehydrogenase (NAD+) activity"/>
    <property type="evidence" value="ECO:0007669"/>
    <property type="project" value="UniProtKB-EC"/>
</dbReference>
<evidence type="ECO:0000313" key="13">
    <source>
        <dbReference type="Proteomes" id="UP001516400"/>
    </source>
</evidence>
<dbReference type="InterPro" id="IPR001557">
    <property type="entry name" value="L-lactate/malate_DH"/>
</dbReference>
<dbReference type="AlphaFoldDB" id="A0ABD2N412"/>
<comment type="catalytic activity">
    <reaction evidence="6">
        <text>(S)-lactate + NAD(+) = pyruvate + NADH + H(+)</text>
        <dbReference type="Rhea" id="RHEA:23444"/>
        <dbReference type="ChEBI" id="CHEBI:15361"/>
        <dbReference type="ChEBI" id="CHEBI:15378"/>
        <dbReference type="ChEBI" id="CHEBI:16651"/>
        <dbReference type="ChEBI" id="CHEBI:57540"/>
        <dbReference type="ChEBI" id="CHEBI:57945"/>
        <dbReference type="EC" id="1.1.1.27"/>
    </reaction>
</comment>
<evidence type="ECO:0000256" key="4">
    <source>
        <dbReference type="ARBA" id="ARBA00023002"/>
    </source>
</evidence>
<keyword evidence="5 8" id="KW-0520">NAD</keyword>
<feature type="binding site" evidence="8">
    <location>
        <begin position="26"/>
        <end position="31"/>
    </location>
    <ligand>
        <name>NAD(+)</name>
        <dbReference type="ChEBI" id="CHEBI:57540"/>
    </ligand>
</feature>
<feature type="binding site" evidence="8">
    <location>
        <position position="112"/>
    </location>
    <ligand>
        <name>NAD(+)</name>
        <dbReference type="ChEBI" id="CHEBI:57540"/>
    </ligand>
</feature>
<dbReference type="PANTHER" id="PTHR43128:SF16">
    <property type="entry name" value="L-LACTATE DEHYDROGENASE"/>
    <property type="match status" value="1"/>
</dbReference>
<dbReference type="HAMAP" id="MF_00488">
    <property type="entry name" value="Lactate_dehydrog"/>
    <property type="match status" value="1"/>
</dbReference>
<accession>A0ABD2N412</accession>
<proteinExistence type="inferred from homology"/>
<dbReference type="Pfam" id="PF02866">
    <property type="entry name" value="Ldh_1_C"/>
    <property type="match status" value="1"/>
</dbReference>
<keyword evidence="13" id="KW-1185">Reference proteome</keyword>
<evidence type="ECO:0000259" key="11">
    <source>
        <dbReference type="Pfam" id="PF02866"/>
    </source>
</evidence>
<gene>
    <name evidence="12" type="ORF">HHI36_014882</name>
</gene>
<protein>
    <recommendedName>
        <fullName evidence="3">L-lactate dehydrogenase</fullName>
        <ecNumber evidence="3">1.1.1.27</ecNumber>
    </recommendedName>
</protein>
<evidence type="ECO:0000256" key="1">
    <source>
        <dbReference type="ARBA" id="ARBA00004843"/>
    </source>
</evidence>
<evidence type="ECO:0000313" key="12">
    <source>
        <dbReference type="EMBL" id="KAL3273438.1"/>
    </source>
</evidence>
<dbReference type="PRINTS" id="PR00086">
    <property type="entry name" value="LLDHDRGNASE"/>
</dbReference>
<dbReference type="EMBL" id="JABFTP020000062">
    <property type="protein sequence ID" value="KAL3273438.1"/>
    <property type="molecule type" value="Genomic_DNA"/>
</dbReference>
<evidence type="ECO:0000256" key="6">
    <source>
        <dbReference type="ARBA" id="ARBA00049258"/>
    </source>
</evidence>
<evidence type="ECO:0000256" key="2">
    <source>
        <dbReference type="ARBA" id="ARBA00006054"/>
    </source>
</evidence>
<comment type="similarity">
    <text evidence="2">Belongs to the LDH/MDH superfamily. LDH family.</text>
</comment>
<dbReference type="PANTHER" id="PTHR43128">
    <property type="entry name" value="L-2-HYDROXYCARBOXYLATE DEHYDROGENASE (NAD(P)(+))"/>
    <property type="match status" value="1"/>
</dbReference>
<organism evidence="12 13">
    <name type="scientific">Cryptolaemus montrouzieri</name>
    <dbReference type="NCBI Taxonomy" id="559131"/>
    <lineage>
        <taxon>Eukaryota</taxon>
        <taxon>Metazoa</taxon>
        <taxon>Ecdysozoa</taxon>
        <taxon>Arthropoda</taxon>
        <taxon>Hexapoda</taxon>
        <taxon>Insecta</taxon>
        <taxon>Pterygota</taxon>
        <taxon>Neoptera</taxon>
        <taxon>Endopterygota</taxon>
        <taxon>Coleoptera</taxon>
        <taxon>Polyphaga</taxon>
        <taxon>Cucujiformia</taxon>
        <taxon>Coccinelloidea</taxon>
        <taxon>Coccinellidae</taxon>
        <taxon>Scymninae</taxon>
        <taxon>Scymnini</taxon>
        <taxon>Cryptolaemus</taxon>
    </lineage>
</organism>
<dbReference type="SUPFAM" id="SSF51735">
    <property type="entry name" value="NAD(P)-binding Rossmann-fold domains"/>
    <property type="match status" value="1"/>
</dbReference>
<evidence type="ECO:0000256" key="7">
    <source>
        <dbReference type="PIRSR" id="PIRSR000102-1"/>
    </source>
</evidence>
<dbReference type="InterPro" id="IPR001236">
    <property type="entry name" value="Lactate/malate_DH_N"/>
</dbReference>
<dbReference type="SUPFAM" id="SSF56327">
    <property type="entry name" value="LDH C-terminal domain-like"/>
    <property type="match status" value="1"/>
</dbReference>
<dbReference type="CDD" id="cd05293">
    <property type="entry name" value="LDH_1"/>
    <property type="match status" value="1"/>
</dbReference>
<dbReference type="NCBIfam" id="TIGR01771">
    <property type="entry name" value="L-LDH-NAD"/>
    <property type="match status" value="1"/>
</dbReference>
<evidence type="ECO:0000256" key="9">
    <source>
        <dbReference type="RuleBase" id="RU003369"/>
    </source>
</evidence>
<evidence type="ECO:0000259" key="10">
    <source>
        <dbReference type="Pfam" id="PF00056"/>
    </source>
</evidence>
<dbReference type="Gene3D" id="3.40.50.720">
    <property type="entry name" value="NAD(P)-binding Rossmann-like Domain"/>
    <property type="match status" value="1"/>
</dbReference>